<name>A0AAD7M7X1_MYCRO</name>
<proteinExistence type="predicted"/>
<comment type="caution">
    <text evidence="2">The sequence shown here is derived from an EMBL/GenBank/DDBJ whole genome shotgun (WGS) entry which is preliminary data.</text>
</comment>
<evidence type="ECO:0000313" key="3">
    <source>
        <dbReference type="Proteomes" id="UP001221757"/>
    </source>
</evidence>
<organism evidence="2 3">
    <name type="scientific">Mycena rosella</name>
    <name type="common">Pink bonnet</name>
    <name type="synonym">Agaricus rosellus</name>
    <dbReference type="NCBI Taxonomy" id="1033263"/>
    <lineage>
        <taxon>Eukaryota</taxon>
        <taxon>Fungi</taxon>
        <taxon>Dikarya</taxon>
        <taxon>Basidiomycota</taxon>
        <taxon>Agaricomycotina</taxon>
        <taxon>Agaricomycetes</taxon>
        <taxon>Agaricomycetidae</taxon>
        <taxon>Agaricales</taxon>
        <taxon>Marasmiineae</taxon>
        <taxon>Mycenaceae</taxon>
        <taxon>Mycena</taxon>
    </lineage>
</organism>
<dbReference type="Proteomes" id="UP001221757">
    <property type="component" value="Unassembled WGS sequence"/>
</dbReference>
<protein>
    <submittedName>
        <fullName evidence="2">Uncharacterized protein</fullName>
    </submittedName>
</protein>
<keyword evidence="3" id="KW-1185">Reference proteome</keyword>
<feature type="region of interest" description="Disordered" evidence="1">
    <location>
        <begin position="434"/>
        <end position="492"/>
    </location>
</feature>
<sequence>MNARNFSFWDGQWWKRTDAAVTVCIGIPVYLRSCDVTVCLDGPTAPMKHKRSLVFGSPPSTPIQRFQVIEPLVFDMPETQKRKKLDVIDLTSDNENDVFQTTGSSRSSNTKAIKFEAAELIVCISSHSSPQSSGTITVKFKAAFDTDFTSTMFYDNLNKWKALSSEMRHQIVALGRVQEAEHFAQAFPAGRKIYSSSGSNVHKSGFLQACKQSIHFKALQLLPPWRPFEAALLLLSFSNNMWTKKPRILRTHCGCDLRPSPKTVEAAVELFKTEGVHVDWDIVQDTQSREVENVIRTLGHQGILMVPVQDSPLSSVPRTPIQGPTGIGMQDVVPPISGDDVITVNAADNNVNIADAGGAVHSINPNKGSVGSYNVTGITAHNWHGPFEEFEESWPLGGVPPESAQKDDLAGRVMLVFRPVEEKNKVHHLILWPSEEESAKDEGQSFSGESSGEDKMHVDPPAYSAHHIIPAPPPPSVAPIAPPPITPQLLTG</sequence>
<accession>A0AAD7M7X1</accession>
<reference evidence="2" key="1">
    <citation type="submission" date="2023-03" db="EMBL/GenBank/DDBJ databases">
        <title>Massive genome expansion in bonnet fungi (Mycena s.s.) driven by repeated elements and novel gene families across ecological guilds.</title>
        <authorList>
            <consortium name="Lawrence Berkeley National Laboratory"/>
            <person name="Harder C.B."/>
            <person name="Miyauchi S."/>
            <person name="Viragh M."/>
            <person name="Kuo A."/>
            <person name="Thoen E."/>
            <person name="Andreopoulos B."/>
            <person name="Lu D."/>
            <person name="Skrede I."/>
            <person name="Drula E."/>
            <person name="Henrissat B."/>
            <person name="Morin E."/>
            <person name="Kohler A."/>
            <person name="Barry K."/>
            <person name="LaButti K."/>
            <person name="Morin E."/>
            <person name="Salamov A."/>
            <person name="Lipzen A."/>
            <person name="Mereny Z."/>
            <person name="Hegedus B."/>
            <person name="Baldrian P."/>
            <person name="Stursova M."/>
            <person name="Weitz H."/>
            <person name="Taylor A."/>
            <person name="Grigoriev I.V."/>
            <person name="Nagy L.G."/>
            <person name="Martin F."/>
            <person name="Kauserud H."/>
        </authorList>
    </citation>
    <scope>NUCLEOTIDE SEQUENCE</scope>
    <source>
        <strain evidence="2">CBHHK067</strain>
    </source>
</reference>
<evidence type="ECO:0000313" key="2">
    <source>
        <dbReference type="EMBL" id="KAJ7705043.1"/>
    </source>
</evidence>
<dbReference type="AlphaFoldDB" id="A0AAD7M7X1"/>
<evidence type="ECO:0000256" key="1">
    <source>
        <dbReference type="SAM" id="MobiDB-lite"/>
    </source>
</evidence>
<gene>
    <name evidence="2" type="ORF">B0H17DRAFT_1126647</name>
</gene>
<feature type="compositionally biased region" description="Pro residues" evidence="1">
    <location>
        <begin position="470"/>
        <end position="486"/>
    </location>
</feature>
<dbReference type="EMBL" id="JARKIE010000009">
    <property type="protein sequence ID" value="KAJ7705043.1"/>
    <property type="molecule type" value="Genomic_DNA"/>
</dbReference>
<feature type="compositionally biased region" description="Low complexity" evidence="1">
    <location>
        <begin position="460"/>
        <end position="469"/>
    </location>
</feature>